<sequence>MSEPIRFQGETSAAKSGASQVGTPDAGAPADEAPAGAIDGAWTGVVLRPPRCSWDGLRYRGSTLVEVDRQSIAGLDPVQLVHLGDFVAVASPDAELAAAAAQRLGVRWRESGDAVSTTPPPPGNGAQRRYGWPGAMPDVNGPAQAWACWTERGELDIRAEAVHPGRLRRELAGLFDLPADRIRILSRSGQHPEGSPQVGTARHGHDAAIEAALIARAIGRPARVLAHPPQTAPTLSIGLRAHVRADGRRAWTMAPDLPLGSRPPWATPAAGVTPAGGASPAPTVAMPYGIAFDIEAARRDVTPHLDVEAQSADVAATFSLESFADEQARDAGVDPVQWRLDHLEDPRGRALIRAVAASAGWPLAGNGNPRSAPAPMHGRGFAYASTVDVDAQPPVRAWSAWVVDLKVDALAGRIDIARLTVGHHVEGLKTADEHGPDLHARLAAAATRLLGSSPRAHDDWTADPATTAPAVQVVDLASGTDNAVPADLSRSAALTLPLAAAIANAIHDATGIRMREPPFEGLALQRAALANPDEASPSAAMTTARKPWRKALAWAGAAATAAMGIAATALPWRPAIAPVAPDLTLYSSAAIERGRLIAAASDCVVCHTAPDGKENAGGLAMETPFGVVYSTNITPDSDTGIGSWSYQAFERAMRHGISRDGRHLYPAFPYTSFAKFSDGDMQALYAFLMTQPPVASRPPRTELAFPYNLRPLMAGWNLMFHDAAPFVPDPSRSTLWNRGAYLVNGAGHCGACHTPRNAFGAEKRGPLEYLGGATVDHWDAPALNRLSTAAQPWTRDDLYVYLRTGHSERHGVAAGPMAPVIAGLGALPDQDILAMATYLTELPGGAGGRETVADVQAPQSLPTTSSATAPAPDQAHLYALPGQRIYEGACAACHDPGRGMPLFGVRPDLAVNTNLTAARPDNLVQVILHGIDKPASDELGYMPGFADTLNDTQIADLVHYLRARHGGGAPAWNDVENTVARIRHAAPAATAEGAMP</sequence>
<dbReference type="OrthoDB" id="9809720at2"/>
<dbReference type="GO" id="GO:0016491">
    <property type="term" value="F:oxidoreductase activity"/>
    <property type="evidence" value="ECO:0007669"/>
    <property type="project" value="InterPro"/>
</dbReference>
<dbReference type="Pfam" id="PF00034">
    <property type="entry name" value="Cytochrom_C"/>
    <property type="match status" value="1"/>
</dbReference>
<dbReference type="PROSITE" id="PS51007">
    <property type="entry name" value="CYTC"/>
    <property type="match status" value="3"/>
</dbReference>
<keyword evidence="8" id="KW-1185">Reference proteome</keyword>
<name>A0A1W6Z9D5_9BORD</name>
<dbReference type="SUPFAM" id="SSF56003">
    <property type="entry name" value="Molybdenum cofactor-binding domain"/>
    <property type="match status" value="1"/>
</dbReference>
<accession>A0A1W6Z9D5</accession>
<feature type="compositionally biased region" description="Polar residues" evidence="5">
    <location>
        <begin position="9"/>
        <end position="22"/>
    </location>
</feature>
<evidence type="ECO:0000256" key="2">
    <source>
        <dbReference type="ARBA" id="ARBA00022723"/>
    </source>
</evidence>
<feature type="compositionally biased region" description="Low complexity" evidence="5">
    <location>
        <begin position="24"/>
        <end position="35"/>
    </location>
</feature>
<evidence type="ECO:0000256" key="3">
    <source>
        <dbReference type="ARBA" id="ARBA00023004"/>
    </source>
</evidence>
<dbReference type="RefSeq" id="WP_086077786.1">
    <property type="nucleotide sequence ID" value="NZ_CP021111.1"/>
</dbReference>
<organism evidence="7 8">
    <name type="scientific">Bordetella genomosp. 13</name>
    <dbReference type="NCBI Taxonomy" id="463040"/>
    <lineage>
        <taxon>Bacteria</taxon>
        <taxon>Pseudomonadati</taxon>
        <taxon>Pseudomonadota</taxon>
        <taxon>Betaproteobacteria</taxon>
        <taxon>Burkholderiales</taxon>
        <taxon>Alcaligenaceae</taxon>
        <taxon>Bordetella</taxon>
    </lineage>
</organism>
<dbReference type="EMBL" id="CP021111">
    <property type="protein sequence ID" value="ARP94016.1"/>
    <property type="molecule type" value="Genomic_DNA"/>
</dbReference>
<dbReference type="InterPro" id="IPR036909">
    <property type="entry name" value="Cyt_c-like_dom_sf"/>
</dbReference>
<dbReference type="InterPro" id="IPR009056">
    <property type="entry name" value="Cyt_c-like_dom"/>
</dbReference>
<dbReference type="Gene3D" id="1.10.760.10">
    <property type="entry name" value="Cytochrome c-like domain"/>
    <property type="match status" value="2"/>
</dbReference>
<feature type="domain" description="Cytochrome c" evidence="6">
    <location>
        <begin position="589"/>
        <end position="692"/>
    </location>
</feature>
<dbReference type="InterPro" id="IPR037165">
    <property type="entry name" value="AldOxase/xan_DH_Mopterin-bd_sf"/>
</dbReference>
<dbReference type="Gene3D" id="3.30.365.10">
    <property type="entry name" value="Aldehyde oxidase/xanthine dehydrogenase, molybdopterin binding domain"/>
    <property type="match status" value="1"/>
</dbReference>
<dbReference type="GO" id="GO:0020037">
    <property type="term" value="F:heme binding"/>
    <property type="evidence" value="ECO:0007669"/>
    <property type="project" value="InterPro"/>
</dbReference>
<gene>
    <name evidence="7" type="ORF">CAL15_06250</name>
</gene>
<dbReference type="PANTHER" id="PTHR35008">
    <property type="entry name" value="BLL4482 PROTEIN-RELATED"/>
    <property type="match status" value="1"/>
</dbReference>
<evidence type="ECO:0000256" key="5">
    <source>
        <dbReference type="SAM" id="MobiDB-lite"/>
    </source>
</evidence>
<evidence type="ECO:0000256" key="1">
    <source>
        <dbReference type="ARBA" id="ARBA00022617"/>
    </source>
</evidence>
<evidence type="ECO:0000259" key="6">
    <source>
        <dbReference type="PROSITE" id="PS51007"/>
    </source>
</evidence>
<feature type="domain" description="Cytochrome c" evidence="6">
    <location>
        <begin position="877"/>
        <end position="965"/>
    </location>
</feature>
<dbReference type="AlphaFoldDB" id="A0A1W6Z9D5"/>
<keyword evidence="1 4" id="KW-0349">Heme</keyword>
<feature type="region of interest" description="Disordered" evidence="5">
    <location>
        <begin position="110"/>
        <end position="129"/>
    </location>
</feature>
<evidence type="ECO:0000256" key="4">
    <source>
        <dbReference type="PROSITE-ProRule" id="PRU00433"/>
    </source>
</evidence>
<evidence type="ECO:0000313" key="7">
    <source>
        <dbReference type="EMBL" id="ARP94016.1"/>
    </source>
</evidence>
<protein>
    <recommendedName>
        <fullName evidence="6">Cytochrome c domain-containing protein</fullName>
    </recommendedName>
</protein>
<dbReference type="STRING" id="463040.CAL15_06250"/>
<dbReference type="SUPFAM" id="SSF46626">
    <property type="entry name" value="Cytochrome c"/>
    <property type="match status" value="3"/>
</dbReference>
<dbReference type="GO" id="GO:0046872">
    <property type="term" value="F:metal ion binding"/>
    <property type="evidence" value="ECO:0007669"/>
    <property type="project" value="UniProtKB-KW"/>
</dbReference>
<reference evidence="7 8" key="1">
    <citation type="submission" date="2017-05" db="EMBL/GenBank/DDBJ databases">
        <title>Complete and WGS of Bordetella genogroups.</title>
        <authorList>
            <person name="Spilker T."/>
            <person name="LiPuma J."/>
        </authorList>
    </citation>
    <scope>NUCLEOTIDE SEQUENCE [LARGE SCALE GENOMIC DNA]</scope>
    <source>
        <strain evidence="7 8">AU7206</strain>
    </source>
</reference>
<keyword evidence="2 4" id="KW-0479">Metal-binding</keyword>
<dbReference type="Pfam" id="PF13442">
    <property type="entry name" value="Cytochrome_CBB3"/>
    <property type="match status" value="1"/>
</dbReference>
<feature type="region of interest" description="Disordered" evidence="5">
    <location>
        <begin position="1"/>
        <end position="35"/>
    </location>
</feature>
<keyword evidence="3 4" id="KW-0408">Iron</keyword>
<dbReference type="InterPro" id="IPR051459">
    <property type="entry name" value="Cytochrome_c-type_DH"/>
</dbReference>
<dbReference type="PANTHER" id="PTHR35008:SF8">
    <property type="entry name" value="ALCOHOL DEHYDROGENASE CYTOCHROME C SUBUNIT"/>
    <property type="match status" value="1"/>
</dbReference>
<evidence type="ECO:0000313" key="8">
    <source>
        <dbReference type="Proteomes" id="UP000194161"/>
    </source>
</evidence>
<dbReference type="GO" id="GO:0009055">
    <property type="term" value="F:electron transfer activity"/>
    <property type="evidence" value="ECO:0007669"/>
    <property type="project" value="InterPro"/>
</dbReference>
<dbReference type="KEGG" id="bgm:CAL15_06250"/>
<feature type="domain" description="Cytochrome c" evidence="6">
    <location>
        <begin position="734"/>
        <end position="843"/>
    </location>
</feature>
<proteinExistence type="predicted"/>
<dbReference type="Proteomes" id="UP000194161">
    <property type="component" value="Chromosome"/>
</dbReference>